<dbReference type="InterPro" id="IPR045090">
    <property type="entry name" value="Pept_M3A_M3B"/>
</dbReference>
<evidence type="ECO:0000313" key="10">
    <source>
        <dbReference type="Proteomes" id="UP000774283"/>
    </source>
</evidence>
<reference evidence="9 10" key="1">
    <citation type="submission" date="2020-04" db="EMBL/GenBank/DDBJ databases">
        <title>MicrobeNet Type strains.</title>
        <authorList>
            <person name="Nicholson A.C."/>
        </authorList>
    </citation>
    <scope>NUCLEOTIDE SEQUENCE [LARGE SCALE GENOMIC DNA]</scope>
    <source>
        <strain evidence="9 10">ATCC BAA-789</strain>
    </source>
</reference>
<dbReference type="GO" id="GO:0046872">
    <property type="term" value="F:metal ion binding"/>
    <property type="evidence" value="ECO:0007669"/>
    <property type="project" value="UniProtKB-UniRule"/>
</dbReference>
<dbReference type="InterPro" id="IPR024077">
    <property type="entry name" value="Neurolysin/TOP_dom2"/>
</dbReference>
<keyword evidence="5 7" id="KW-0862">Zinc</keyword>
<comment type="similarity">
    <text evidence="1 7">Belongs to the peptidase M3 family.</text>
</comment>
<dbReference type="FunFam" id="3.40.390.10:FF:000009">
    <property type="entry name" value="Oligopeptidase A"/>
    <property type="match status" value="1"/>
</dbReference>
<dbReference type="InterPro" id="IPR024079">
    <property type="entry name" value="MetalloPept_cat_dom_sf"/>
</dbReference>
<dbReference type="InterPro" id="IPR001567">
    <property type="entry name" value="Pept_M3A_M3B_dom"/>
</dbReference>
<dbReference type="SUPFAM" id="SSF55486">
    <property type="entry name" value="Metalloproteases ('zincins'), catalytic domain"/>
    <property type="match status" value="1"/>
</dbReference>
<evidence type="ECO:0000259" key="8">
    <source>
        <dbReference type="Pfam" id="PF01432"/>
    </source>
</evidence>
<dbReference type="Gene3D" id="1.10.1370.10">
    <property type="entry name" value="Neurolysin, domain 3"/>
    <property type="match status" value="1"/>
</dbReference>
<evidence type="ECO:0000256" key="7">
    <source>
        <dbReference type="RuleBase" id="RU003435"/>
    </source>
</evidence>
<keyword evidence="4 7" id="KW-0378">Hydrolase</keyword>
<evidence type="ECO:0000256" key="6">
    <source>
        <dbReference type="ARBA" id="ARBA00023049"/>
    </source>
</evidence>
<feature type="domain" description="Peptidase M3A/M3B catalytic" evidence="8">
    <location>
        <begin position="238"/>
        <end position="692"/>
    </location>
</feature>
<organism evidence="9 10">
    <name type="scientific">Sanguibacter hominis ATCC BAA-789</name>
    <dbReference type="NCBI Taxonomy" id="1312740"/>
    <lineage>
        <taxon>Bacteria</taxon>
        <taxon>Bacillati</taxon>
        <taxon>Actinomycetota</taxon>
        <taxon>Actinomycetes</taxon>
        <taxon>Micrococcales</taxon>
        <taxon>Sanguibacteraceae</taxon>
        <taxon>Sanguibacter</taxon>
    </lineage>
</organism>
<accession>A0A9X5IRX7</accession>
<dbReference type="Pfam" id="PF01432">
    <property type="entry name" value="Peptidase_M3"/>
    <property type="match status" value="1"/>
</dbReference>
<dbReference type="AlphaFoldDB" id="A0A9X5IRX7"/>
<dbReference type="GO" id="GO:0004180">
    <property type="term" value="F:carboxypeptidase activity"/>
    <property type="evidence" value="ECO:0007669"/>
    <property type="project" value="TreeGrafter"/>
</dbReference>
<dbReference type="PANTHER" id="PTHR43660">
    <property type="entry name" value="DIPEPTIDYL CARBOXYPEPTIDASE"/>
    <property type="match status" value="1"/>
</dbReference>
<comment type="cofactor">
    <cofactor evidence="7">
        <name>Zn(2+)</name>
        <dbReference type="ChEBI" id="CHEBI:29105"/>
    </cofactor>
    <text evidence="7">Binds 1 zinc ion.</text>
</comment>
<dbReference type="EMBL" id="JAAXOW010000002">
    <property type="protein sequence ID" value="NKX93484.1"/>
    <property type="molecule type" value="Genomic_DNA"/>
</dbReference>
<keyword evidence="2 7" id="KW-0645">Protease</keyword>
<sequence length="694" mass="74884">MTAPTLDPDNPLARASALPYGLPDFASIRVEHIGPAIRAGIAQEVAEVEAIASDASPATVENVLDALELTGDLLDRALTVMSALLDADPTPELEDLEDELTAELSAHDDAMAMHAGVRARLVELAERVRRGEVACDEPARRLLDDRLRDVRRSGADLPAEQREELLRINVRLAELESAFSRTVVAASTAAGVHVRDVGRLAGLTEDEIASARAAAEDAGQDGWLVALGSPTQQEVQARLADRGLREEVHRAATARGAAGEHDSRGLVVEIVRLRAQRAALLGFRDHATYVTQVTTAGTPDRVREVLAPLVPGAVANAAAELADMQGVLDAELGDAAGPLAPWDVTWAGERLRRERHAIDDAALRPYLELDRVLEHGVFAAATALYGITFHARPDLHGYHREVRVWEVRAQDGTGLGLFLGDFLARPAKQGGAWSTALVDQSHLTGTRPVVLNVLNVARPAPGQPTLMTWDDVVTAFHETGHALHVLLSDVRRPSQSGTEVPQDVVEVPSQVNETWAWEPALLRRYAVHHATGEPLPDKTIERLRGSQHHGQGVATTEMLAATFLDLAWHSMTESELARALPDGADGVERFEQAALAAAGLDVPCVPPRYRSTYFAHVFGGGYDAAYYAYLWSEVLAADLVEWFHENGGLGREAGERFRRGLLAVGGSVDPMVAFERFRGRPASPVALLARRGLA</sequence>
<evidence type="ECO:0000256" key="2">
    <source>
        <dbReference type="ARBA" id="ARBA00022670"/>
    </source>
</evidence>
<dbReference type="Gene3D" id="3.40.390.10">
    <property type="entry name" value="Collagenase (Catalytic Domain)"/>
    <property type="match status" value="1"/>
</dbReference>
<name>A0A9X5IRX7_9MICO</name>
<evidence type="ECO:0000256" key="5">
    <source>
        <dbReference type="ARBA" id="ARBA00022833"/>
    </source>
</evidence>
<keyword evidence="3 7" id="KW-0479">Metal-binding</keyword>
<proteinExistence type="inferred from homology"/>
<protein>
    <submittedName>
        <fullName evidence="9">M3 family metallopeptidase</fullName>
    </submittedName>
</protein>
<dbReference type="Gene3D" id="1.10.1370.40">
    <property type="match status" value="1"/>
</dbReference>
<dbReference type="GO" id="GO:0004222">
    <property type="term" value="F:metalloendopeptidase activity"/>
    <property type="evidence" value="ECO:0007669"/>
    <property type="project" value="InterPro"/>
</dbReference>
<dbReference type="CDD" id="cd06456">
    <property type="entry name" value="M3A_DCP"/>
    <property type="match status" value="1"/>
</dbReference>
<dbReference type="GO" id="GO:0006508">
    <property type="term" value="P:proteolysis"/>
    <property type="evidence" value="ECO:0007669"/>
    <property type="project" value="UniProtKB-KW"/>
</dbReference>
<keyword evidence="6 7" id="KW-0482">Metalloprotease</keyword>
<comment type="caution">
    <text evidence="9">The sequence shown here is derived from an EMBL/GenBank/DDBJ whole genome shotgun (WGS) entry which is preliminary data.</text>
</comment>
<dbReference type="Proteomes" id="UP000774283">
    <property type="component" value="Unassembled WGS sequence"/>
</dbReference>
<gene>
    <name evidence="9" type="ORF">HF995_09405</name>
</gene>
<evidence type="ECO:0000256" key="4">
    <source>
        <dbReference type="ARBA" id="ARBA00022801"/>
    </source>
</evidence>
<evidence type="ECO:0000256" key="1">
    <source>
        <dbReference type="ARBA" id="ARBA00006040"/>
    </source>
</evidence>
<dbReference type="InterPro" id="IPR034005">
    <property type="entry name" value="M3A_DCP"/>
</dbReference>
<evidence type="ECO:0000256" key="3">
    <source>
        <dbReference type="ARBA" id="ARBA00022723"/>
    </source>
</evidence>
<keyword evidence="10" id="KW-1185">Reference proteome</keyword>
<dbReference type="RefSeq" id="WP_168447503.1">
    <property type="nucleotide sequence ID" value="NZ_JAAXOW010000002.1"/>
</dbReference>
<evidence type="ECO:0000313" key="9">
    <source>
        <dbReference type="EMBL" id="NKX93484.1"/>
    </source>
</evidence>
<dbReference type="PANTHER" id="PTHR43660:SF1">
    <property type="entry name" value="DIPEPTIDYL CARBOXYPEPTIDASE"/>
    <property type="match status" value="1"/>
</dbReference>
<dbReference type="GO" id="GO:0005829">
    <property type="term" value="C:cytosol"/>
    <property type="evidence" value="ECO:0007669"/>
    <property type="project" value="TreeGrafter"/>
</dbReference>